<dbReference type="PANTHER" id="PTHR38009:SF1">
    <property type="entry name" value="CONSERVED HYPOTHETICAL PHAGE TAIL PROTEIN"/>
    <property type="match status" value="1"/>
</dbReference>
<proteinExistence type="predicted"/>
<dbReference type="Proteomes" id="UP001596157">
    <property type="component" value="Unassembled WGS sequence"/>
</dbReference>
<name>A0ABW0EYW1_9PSEU</name>
<evidence type="ECO:0000313" key="1">
    <source>
        <dbReference type="EMBL" id="MFC5291346.1"/>
    </source>
</evidence>
<dbReference type="RefSeq" id="WP_378251264.1">
    <property type="nucleotide sequence ID" value="NZ_JBHSKF010000029.1"/>
</dbReference>
<gene>
    <name evidence="1" type="ORF">ACFPM7_30215</name>
</gene>
<dbReference type="PANTHER" id="PTHR38009">
    <property type="entry name" value="CONSERVED HYPOTHETICAL PHAGE TAIL PROTEIN"/>
    <property type="match status" value="1"/>
</dbReference>
<reference evidence="2" key="1">
    <citation type="journal article" date="2019" name="Int. J. Syst. Evol. Microbiol.">
        <title>The Global Catalogue of Microorganisms (GCM) 10K type strain sequencing project: providing services to taxonomists for standard genome sequencing and annotation.</title>
        <authorList>
            <consortium name="The Broad Institute Genomics Platform"/>
            <consortium name="The Broad Institute Genome Sequencing Center for Infectious Disease"/>
            <person name="Wu L."/>
            <person name="Ma J."/>
        </authorList>
    </citation>
    <scope>NUCLEOTIDE SEQUENCE [LARGE SCALE GENOMIC DNA]</scope>
    <source>
        <strain evidence="2">CCUG 59778</strain>
    </source>
</reference>
<comment type="caution">
    <text evidence="1">The sequence shown here is derived from an EMBL/GenBank/DDBJ whole genome shotgun (WGS) entry which is preliminary data.</text>
</comment>
<sequence>MALSDSSTIALANRFVVSMSGKETYNLGSWSKADGLDVTWDVAEYRAGDGGNDRFYFPGNTKYSNIKLTRAVSEETTKVREWLNKNSWEFEVFVGSIQLFGPHPDKGAITEWELRDVMPVKWAITTFDAGASQVSLETLELAHKGFLEDLRKLPG</sequence>
<dbReference type="InterPro" id="IPR010667">
    <property type="entry name" value="Phage_T4_Gp19"/>
</dbReference>
<accession>A0ABW0EYW1</accession>
<organism evidence="1 2">
    <name type="scientific">Actinokineospora guangxiensis</name>
    <dbReference type="NCBI Taxonomy" id="1490288"/>
    <lineage>
        <taxon>Bacteria</taxon>
        <taxon>Bacillati</taxon>
        <taxon>Actinomycetota</taxon>
        <taxon>Actinomycetes</taxon>
        <taxon>Pseudonocardiales</taxon>
        <taxon>Pseudonocardiaceae</taxon>
        <taxon>Actinokineospora</taxon>
    </lineage>
</organism>
<evidence type="ECO:0000313" key="2">
    <source>
        <dbReference type="Proteomes" id="UP001596157"/>
    </source>
</evidence>
<dbReference type="Pfam" id="PF06841">
    <property type="entry name" value="Phage_T4_gp19"/>
    <property type="match status" value="1"/>
</dbReference>
<keyword evidence="2" id="KW-1185">Reference proteome</keyword>
<dbReference type="InterPro" id="IPR011747">
    <property type="entry name" value="CHP02241"/>
</dbReference>
<protein>
    <submittedName>
        <fullName evidence="1">Phage tail protein</fullName>
    </submittedName>
</protein>
<dbReference type="EMBL" id="JBHSKF010000029">
    <property type="protein sequence ID" value="MFC5291346.1"/>
    <property type="molecule type" value="Genomic_DNA"/>
</dbReference>